<dbReference type="Proteomes" id="UP000621436">
    <property type="component" value="Unassembled WGS sequence"/>
</dbReference>
<evidence type="ECO:0000259" key="1">
    <source>
        <dbReference type="PROSITE" id="PS50851"/>
    </source>
</evidence>
<reference evidence="2" key="1">
    <citation type="submission" date="2020-11" db="EMBL/GenBank/DDBJ databases">
        <title>Halonatronomonas betainensis gen. nov., sp. nov. a novel haloalkaliphilic representative of the family Halanaerobiacae capable of betaine degradation.</title>
        <authorList>
            <person name="Boltyanskaya Y."/>
            <person name="Kevbrin V."/>
            <person name="Detkova E."/>
            <person name="Grouzdev D.S."/>
            <person name="Koziaeva V."/>
            <person name="Zhilina T."/>
        </authorList>
    </citation>
    <scope>NUCLEOTIDE SEQUENCE</scope>
    <source>
        <strain evidence="2">Z-7014</strain>
    </source>
</reference>
<dbReference type="SUPFAM" id="SSF50341">
    <property type="entry name" value="CheW-like"/>
    <property type="match status" value="1"/>
</dbReference>
<comment type="caution">
    <text evidence="2">The sequence shown here is derived from an EMBL/GenBank/DDBJ whole genome shotgun (WGS) entry which is preliminary data.</text>
</comment>
<dbReference type="GO" id="GO:0006935">
    <property type="term" value="P:chemotaxis"/>
    <property type="evidence" value="ECO:0007669"/>
    <property type="project" value="InterPro"/>
</dbReference>
<feature type="domain" description="CheW-like" evidence="1">
    <location>
        <begin position="8"/>
        <end position="150"/>
    </location>
</feature>
<dbReference type="SMART" id="SM00260">
    <property type="entry name" value="CheW"/>
    <property type="match status" value="1"/>
</dbReference>
<evidence type="ECO:0000313" key="2">
    <source>
        <dbReference type="EMBL" id="MBF8436687.1"/>
    </source>
</evidence>
<dbReference type="GO" id="GO:0007165">
    <property type="term" value="P:signal transduction"/>
    <property type="evidence" value="ECO:0007669"/>
    <property type="project" value="InterPro"/>
</dbReference>
<dbReference type="PANTHER" id="PTHR22617">
    <property type="entry name" value="CHEMOTAXIS SENSOR HISTIDINE KINASE-RELATED"/>
    <property type="match status" value="1"/>
</dbReference>
<dbReference type="Pfam" id="PF01584">
    <property type="entry name" value="CheW"/>
    <property type="match status" value="1"/>
</dbReference>
<gene>
    <name evidence="2" type="ORF">I0Q91_06345</name>
</gene>
<dbReference type="Gene3D" id="2.40.50.180">
    <property type="entry name" value="CheA-289, Domain 4"/>
    <property type="match status" value="1"/>
</dbReference>
<dbReference type="InterPro" id="IPR036061">
    <property type="entry name" value="CheW-like_dom_sf"/>
</dbReference>
<dbReference type="InterPro" id="IPR039315">
    <property type="entry name" value="CheW"/>
</dbReference>
<evidence type="ECO:0000313" key="3">
    <source>
        <dbReference type="Proteomes" id="UP000621436"/>
    </source>
</evidence>
<accession>A0A931APS8</accession>
<name>A0A931APS8_9FIRM</name>
<dbReference type="CDD" id="cd00732">
    <property type="entry name" value="CheW"/>
    <property type="match status" value="1"/>
</dbReference>
<dbReference type="AlphaFoldDB" id="A0A931APS8"/>
<dbReference type="Gene3D" id="2.30.30.40">
    <property type="entry name" value="SH3 Domains"/>
    <property type="match status" value="1"/>
</dbReference>
<dbReference type="PANTHER" id="PTHR22617:SF23">
    <property type="entry name" value="CHEMOTAXIS PROTEIN CHEW"/>
    <property type="match status" value="1"/>
</dbReference>
<organism evidence="2 3">
    <name type="scientific">Halonatronomonas betaini</name>
    <dbReference type="NCBI Taxonomy" id="2778430"/>
    <lineage>
        <taxon>Bacteria</taxon>
        <taxon>Bacillati</taxon>
        <taxon>Bacillota</taxon>
        <taxon>Clostridia</taxon>
        <taxon>Halanaerobiales</taxon>
        <taxon>Halarsenatibacteraceae</taxon>
        <taxon>Halonatronomonas</taxon>
    </lineage>
</organism>
<proteinExistence type="predicted"/>
<dbReference type="GO" id="GO:0005829">
    <property type="term" value="C:cytosol"/>
    <property type="evidence" value="ECO:0007669"/>
    <property type="project" value="TreeGrafter"/>
</dbReference>
<sequence length="154" mass="17164">MHDNTGNKDQFVVFQLGSEEYGVNISQAKEIIKPKNITNVPNTPEHVLGVINLRGQIVPVVDMKKRFSIELDADTETDSSRIITVEVNDALIGIKVDGVNEVVWLDQDKLEPAPEVAGGVRQEYLIGIGKIEDRLLVLVDLNKILFEDTDEIKN</sequence>
<dbReference type="PROSITE" id="PS50851">
    <property type="entry name" value="CHEW"/>
    <property type="match status" value="1"/>
</dbReference>
<dbReference type="InterPro" id="IPR002545">
    <property type="entry name" value="CheW-lke_dom"/>
</dbReference>
<dbReference type="EMBL" id="JADPIE010000003">
    <property type="protein sequence ID" value="MBF8436687.1"/>
    <property type="molecule type" value="Genomic_DNA"/>
</dbReference>
<protein>
    <submittedName>
        <fullName evidence="2">Chemotaxis protein CheW</fullName>
    </submittedName>
</protein>
<keyword evidence="3" id="KW-1185">Reference proteome</keyword>